<evidence type="ECO:0000313" key="4">
    <source>
        <dbReference type="EMBL" id="NEN49827.1"/>
    </source>
</evidence>
<dbReference type="Proteomes" id="UP000468828">
    <property type="component" value="Unassembled WGS sequence"/>
</dbReference>
<keyword evidence="2" id="KW-0812">Transmembrane</keyword>
<reference evidence="4 6" key="2">
    <citation type="submission" date="2020-02" db="EMBL/GenBank/DDBJ databases">
        <title>The WGS of Modestobacter muralis DSM 100205.</title>
        <authorList>
            <person name="Jiang Z."/>
        </authorList>
    </citation>
    <scope>NUCLEOTIDE SEQUENCE [LARGE SCALE GENOMIC DNA]</scope>
    <source>
        <strain evidence="4 6">DSM 100205</strain>
    </source>
</reference>
<comment type="caution">
    <text evidence="3">The sequence shown here is derived from an EMBL/GenBank/DDBJ whole genome shotgun (WGS) entry which is preliminary data.</text>
</comment>
<proteinExistence type="predicted"/>
<evidence type="ECO:0000256" key="2">
    <source>
        <dbReference type="SAM" id="Phobius"/>
    </source>
</evidence>
<feature type="transmembrane region" description="Helical" evidence="2">
    <location>
        <begin position="40"/>
        <end position="59"/>
    </location>
</feature>
<name>A0A6P0EQG6_9ACTN</name>
<evidence type="ECO:0000313" key="6">
    <source>
        <dbReference type="Proteomes" id="UP000471152"/>
    </source>
</evidence>
<dbReference type="RefSeq" id="WP_163609516.1">
    <property type="nucleotide sequence ID" value="NZ_JAAGWB010000007.1"/>
</dbReference>
<keyword evidence="2" id="KW-1133">Transmembrane helix</keyword>
<protein>
    <submittedName>
        <fullName evidence="3">Uncharacterized protein</fullName>
    </submittedName>
</protein>
<feature type="region of interest" description="Disordered" evidence="1">
    <location>
        <begin position="308"/>
        <end position="328"/>
    </location>
</feature>
<dbReference type="EMBL" id="JAAGWB010000007">
    <property type="protein sequence ID" value="NEN49827.1"/>
    <property type="molecule type" value="Genomic_DNA"/>
</dbReference>
<dbReference type="Proteomes" id="UP000471152">
    <property type="component" value="Unassembled WGS sequence"/>
</dbReference>
<dbReference type="EMBL" id="JAAGWH010000007">
    <property type="protein sequence ID" value="NEK93060.1"/>
    <property type="molecule type" value="Genomic_DNA"/>
</dbReference>
<gene>
    <name evidence="4" type="ORF">G3R41_02565</name>
    <name evidence="3" type="ORF">GCU67_02565</name>
</gene>
<evidence type="ECO:0000256" key="1">
    <source>
        <dbReference type="SAM" id="MobiDB-lite"/>
    </source>
</evidence>
<evidence type="ECO:0000313" key="5">
    <source>
        <dbReference type="Proteomes" id="UP000468828"/>
    </source>
</evidence>
<accession>A0A6P0EQG6</accession>
<reference evidence="3 5" key="1">
    <citation type="submission" date="2020-01" db="EMBL/GenBank/DDBJ databases">
        <title>the WGS Modestobacter muralis CPCC 204518.</title>
        <authorList>
            <person name="Jiang Z."/>
        </authorList>
    </citation>
    <scope>NUCLEOTIDE SEQUENCE [LARGE SCALE GENOMIC DNA]</scope>
    <source>
        <strain evidence="3 5">DSM 100205</strain>
    </source>
</reference>
<keyword evidence="5" id="KW-1185">Reference proteome</keyword>
<keyword evidence="2" id="KW-0472">Membrane</keyword>
<evidence type="ECO:0000313" key="3">
    <source>
        <dbReference type="EMBL" id="NEK93060.1"/>
    </source>
</evidence>
<sequence length="343" mass="35479">MTDVEQHLQDRLTRLARQAPRPADTAARVLALRTRRRRLGAARVAGAAAVGAAVVLAVVPGRPADPPPAPAVTAEVAAGPTGPSLYDVPTRGSLAGDAAFLAGVQAIEWASPPNAALGVLSPPADTRRVLFAGDVPGGHRWALVMGRVGDQLRTAWFAGRTGAPPERLTLWLGTGDAAPGVPITLQDAGAATGPLVVVGLPGDRVEYSPGQDRDASGRLARSYAELPVVDGVSLGEVTTPLVDHAGIAIAYRGEHIVAAGAPRTLNAPLRGVPLHPDQDAAYWLRLRDCLTPQGFRVTLAPSGRDLSWTGGPVTAPDGGDLSSAERAQNTATFERCAEDVRQG</sequence>
<organism evidence="3 5">
    <name type="scientific">Modestobacter muralis</name>
    <dbReference type="NCBI Taxonomy" id="1608614"/>
    <lineage>
        <taxon>Bacteria</taxon>
        <taxon>Bacillati</taxon>
        <taxon>Actinomycetota</taxon>
        <taxon>Actinomycetes</taxon>
        <taxon>Geodermatophilales</taxon>
        <taxon>Geodermatophilaceae</taxon>
        <taxon>Modestobacter</taxon>
    </lineage>
</organism>
<dbReference type="AlphaFoldDB" id="A0A6P0EQG6"/>